<evidence type="ECO:0008006" key="5">
    <source>
        <dbReference type="Google" id="ProtNLM"/>
    </source>
</evidence>
<dbReference type="InterPro" id="IPR029787">
    <property type="entry name" value="Nucleotide_cyclase"/>
</dbReference>
<dbReference type="InterPro" id="IPR043128">
    <property type="entry name" value="Rev_trsase/Diguanyl_cyclase"/>
</dbReference>
<keyword evidence="4" id="KW-1185">Reference proteome</keyword>
<dbReference type="Pfam" id="PF00990">
    <property type="entry name" value="GGDEF"/>
    <property type="match status" value="1"/>
</dbReference>
<dbReference type="EMBL" id="BAABXL010000001">
    <property type="protein sequence ID" value="GAA6268634.1"/>
    <property type="molecule type" value="Genomic_DNA"/>
</dbReference>
<dbReference type="PANTHER" id="PTHR44757">
    <property type="entry name" value="DIGUANYLATE CYCLASE DGCP"/>
    <property type="match status" value="1"/>
</dbReference>
<evidence type="ECO:0000313" key="3">
    <source>
        <dbReference type="EMBL" id="GAA6268634.1"/>
    </source>
</evidence>
<dbReference type="InterPro" id="IPR052155">
    <property type="entry name" value="Biofilm_reg_signaling"/>
</dbReference>
<protein>
    <recommendedName>
        <fullName evidence="5">Diguanylate cyclase (GGDEF)-like protein</fullName>
    </recommendedName>
</protein>
<dbReference type="InterPro" id="IPR000160">
    <property type="entry name" value="GGDEF_dom"/>
</dbReference>
<sequence length="674" mass="79708">MIQFPTLIKKFCDALLEYDPETKKLYWYHSERKPDLCNRWSDHEEIYEMYRERYVCRDDLDIWERFLSPENIERFAQGNTAEEHFYIRFENMGRGLEWHEISMEQMEDSHVLIGSRDVREIYQSAAITKAILPELDYVCFIDIETGSYVLYYPDANKTVFSQNTADDYDTVIDAFNRKHVIPEEAQTLTQNMQIGHVRQMLNDKNEYILYATFKKEEDLLYKKLCFAYADATRKKLVLIRTDISSVVNERKLREKEERKRVAYLENMPVACVSAEVLLDPDGAPYDFRITYSNQAYAKLVGVEVPELLKRNYYEIFPDMDRKRLPYYYDTAYNGTPHVLSWDVEEKNRHMLIHAFQIEKGHFGSVLVDTTEEYFLTKELQRSREEMQRILETTTDLIFEYHVETKRFNISRIGMDEVQKSLSEEGLIETLVQKGYLEPSCAPVLEQAFSRMKKGESRLSVNLKARIRKEEGWSWYRLNLFEFQTEYMHERKTFGYLQNINQDMLRQEELEKRAQTDPLTRVLNTSEGKRKIKQLLESQKDIKHGNNAMFIMDIDDFKQINDTYGHMAGDRVLKAFAEILRKTFRAEDIIYRLGGDEFVVFVEDAEGTGRNIESIVQKLNFNIQGLKKRYSFFGSSIGVYVADTVCSFEKYYAEADKALYETKKKGKDHFTIRKG</sequence>
<feature type="domain" description="PAS" evidence="1">
    <location>
        <begin position="276"/>
        <end position="335"/>
    </location>
</feature>
<proteinExistence type="predicted"/>
<dbReference type="SUPFAM" id="SSF55073">
    <property type="entry name" value="Nucleotide cyclase"/>
    <property type="match status" value="1"/>
</dbReference>
<comment type="caution">
    <text evidence="3">The sequence shown here is derived from an EMBL/GenBank/DDBJ whole genome shotgun (WGS) entry which is preliminary data.</text>
</comment>
<reference evidence="3 4" key="1">
    <citation type="submission" date="2024-04" db="EMBL/GenBank/DDBJ databases">
        <title>Defined microbial consortia suppress multidrug-resistant proinflammatory Enterobacteriaceae via ecological control.</title>
        <authorList>
            <person name="Furuichi M."/>
            <person name="Kawaguchi T."/>
            <person name="Pust M."/>
            <person name="Yasuma K."/>
            <person name="Plichta D."/>
            <person name="Hasegawa N."/>
            <person name="Ohya T."/>
            <person name="Bhattarai S."/>
            <person name="Sasajima S."/>
            <person name="Aoto Y."/>
            <person name="Tuganbaev T."/>
            <person name="Yaginuma M."/>
            <person name="Ueda M."/>
            <person name="Okahashi N."/>
            <person name="Amafuji K."/>
            <person name="Kiridooshi Y."/>
            <person name="Sugita K."/>
            <person name="Strazar M."/>
            <person name="Skelly A."/>
            <person name="Suda W."/>
            <person name="Hattori M."/>
            <person name="Nakamoto N."/>
            <person name="Caballero S."/>
            <person name="Norman J."/>
            <person name="Olle B."/>
            <person name="Tanoue T."/>
            <person name="Arita M."/>
            <person name="Bucci V."/>
            <person name="Atarashi K."/>
            <person name="Xavier R."/>
            <person name="Honda K."/>
        </authorList>
    </citation>
    <scope>NUCLEOTIDE SEQUENCE [LARGE SCALE GENOMIC DNA]</scope>
    <source>
        <strain evidence="4">f13</strain>
    </source>
</reference>
<dbReference type="PROSITE" id="PS50112">
    <property type="entry name" value="PAS"/>
    <property type="match status" value="1"/>
</dbReference>
<feature type="domain" description="GGDEF" evidence="2">
    <location>
        <begin position="544"/>
        <end position="674"/>
    </location>
</feature>
<gene>
    <name evidence="3" type="ORF">F130042H8_16940</name>
</gene>
<dbReference type="InterPro" id="IPR000014">
    <property type="entry name" value="PAS"/>
</dbReference>
<dbReference type="Gene3D" id="3.30.450.20">
    <property type="entry name" value="PAS domain"/>
    <property type="match status" value="1"/>
</dbReference>
<dbReference type="PANTHER" id="PTHR44757:SF2">
    <property type="entry name" value="BIOFILM ARCHITECTURE MAINTENANCE PROTEIN MBAA"/>
    <property type="match status" value="1"/>
</dbReference>
<dbReference type="Proteomes" id="UP001600894">
    <property type="component" value="Unassembled WGS sequence"/>
</dbReference>
<evidence type="ECO:0000259" key="1">
    <source>
        <dbReference type="PROSITE" id="PS50112"/>
    </source>
</evidence>
<evidence type="ECO:0000313" key="4">
    <source>
        <dbReference type="Proteomes" id="UP001600894"/>
    </source>
</evidence>
<accession>A0ABQ0AX79</accession>
<dbReference type="CDD" id="cd01949">
    <property type="entry name" value="GGDEF"/>
    <property type="match status" value="1"/>
</dbReference>
<organism evidence="3 4">
    <name type="scientific">Enterocloster alcoholdehydrogenati</name>
    <dbReference type="NCBI Taxonomy" id="2547410"/>
    <lineage>
        <taxon>Bacteria</taxon>
        <taxon>Bacillati</taxon>
        <taxon>Bacillota</taxon>
        <taxon>Clostridia</taxon>
        <taxon>Lachnospirales</taxon>
        <taxon>Lachnospiraceae</taxon>
        <taxon>Enterocloster</taxon>
    </lineage>
</organism>
<dbReference type="SMART" id="SM00267">
    <property type="entry name" value="GGDEF"/>
    <property type="match status" value="1"/>
</dbReference>
<dbReference type="Gene3D" id="3.30.70.270">
    <property type="match status" value="1"/>
</dbReference>
<evidence type="ECO:0000259" key="2">
    <source>
        <dbReference type="PROSITE" id="PS50887"/>
    </source>
</evidence>
<dbReference type="SUPFAM" id="SSF55785">
    <property type="entry name" value="PYP-like sensor domain (PAS domain)"/>
    <property type="match status" value="1"/>
</dbReference>
<dbReference type="RefSeq" id="WP_390469649.1">
    <property type="nucleotide sequence ID" value="NZ_BAABXL010000001.1"/>
</dbReference>
<dbReference type="InterPro" id="IPR035965">
    <property type="entry name" value="PAS-like_dom_sf"/>
</dbReference>
<dbReference type="NCBIfam" id="TIGR00254">
    <property type="entry name" value="GGDEF"/>
    <property type="match status" value="1"/>
</dbReference>
<dbReference type="PROSITE" id="PS50887">
    <property type="entry name" value="GGDEF"/>
    <property type="match status" value="1"/>
</dbReference>
<name>A0ABQ0AX79_9FIRM</name>